<dbReference type="Proteomes" id="UP000823388">
    <property type="component" value="Chromosome 5N"/>
</dbReference>
<proteinExistence type="predicted"/>
<reference evidence="1" key="1">
    <citation type="submission" date="2020-05" db="EMBL/GenBank/DDBJ databases">
        <title>WGS assembly of Panicum virgatum.</title>
        <authorList>
            <person name="Lovell J.T."/>
            <person name="Jenkins J."/>
            <person name="Shu S."/>
            <person name="Juenger T.E."/>
            <person name="Schmutz J."/>
        </authorList>
    </citation>
    <scope>NUCLEOTIDE SEQUENCE</scope>
    <source>
        <strain evidence="1">AP13</strain>
    </source>
</reference>
<dbReference type="AlphaFoldDB" id="A0A8T0RTR6"/>
<accession>A0A8T0RTR6</accession>
<name>A0A8T0RTR6_PANVG</name>
<comment type="caution">
    <text evidence="1">The sequence shown here is derived from an EMBL/GenBank/DDBJ whole genome shotgun (WGS) entry which is preliminary data.</text>
</comment>
<evidence type="ECO:0000313" key="1">
    <source>
        <dbReference type="EMBL" id="KAG2587839.1"/>
    </source>
</evidence>
<gene>
    <name evidence="1" type="ORF">PVAP13_5NG174181</name>
</gene>
<organism evidence="1 2">
    <name type="scientific">Panicum virgatum</name>
    <name type="common">Blackwell switchgrass</name>
    <dbReference type="NCBI Taxonomy" id="38727"/>
    <lineage>
        <taxon>Eukaryota</taxon>
        <taxon>Viridiplantae</taxon>
        <taxon>Streptophyta</taxon>
        <taxon>Embryophyta</taxon>
        <taxon>Tracheophyta</taxon>
        <taxon>Spermatophyta</taxon>
        <taxon>Magnoliopsida</taxon>
        <taxon>Liliopsida</taxon>
        <taxon>Poales</taxon>
        <taxon>Poaceae</taxon>
        <taxon>PACMAD clade</taxon>
        <taxon>Panicoideae</taxon>
        <taxon>Panicodae</taxon>
        <taxon>Paniceae</taxon>
        <taxon>Panicinae</taxon>
        <taxon>Panicum</taxon>
        <taxon>Panicum sect. Hiantes</taxon>
    </lineage>
</organism>
<dbReference type="EMBL" id="CM029046">
    <property type="protein sequence ID" value="KAG2587839.1"/>
    <property type="molecule type" value="Genomic_DNA"/>
</dbReference>
<protein>
    <submittedName>
        <fullName evidence="1">Uncharacterized protein</fullName>
    </submittedName>
</protein>
<sequence>MTVFKSAVFLSPKTAGSIRHPSLVEHSQASRTALSFSISCHLHFPEPLSPDPSIRSSSSSGIVANGLRHNLAVSPSSASQIEACLG</sequence>
<keyword evidence="2" id="KW-1185">Reference proteome</keyword>
<evidence type="ECO:0000313" key="2">
    <source>
        <dbReference type="Proteomes" id="UP000823388"/>
    </source>
</evidence>